<name>A0ABT5HWJ4_9CAUL</name>
<feature type="domain" description="FAD dependent oxidoreductase" evidence="9">
    <location>
        <begin position="5"/>
        <end position="328"/>
    </location>
</feature>
<evidence type="ECO:0000313" key="11">
    <source>
        <dbReference type="Proteomes" id="UP001214854"/>
    </source>
</evidence>
<dbReference type="SUPFAM" id="SSF54373">
    <property type="entry name" value="FAD-linked reductases, C-terminal domain"/>
    <property type="match status" value="1"/>
</dbReference>
<dbReference type="Proteomes" id="UP001214854">
    <property type="component" value="Unassembled WGS sequence"/>
</dbReference>
<dbReference type="Gene3D" id="3.50.50.60">
    <property type="entry name" value="FAD/NAD(P)-binding domain"/>
    <property type="match status" value="1"/>
</dbReference>
<evidence type="ECO:0000256" key="1">
    <source>
        <dbReference type="ARBA" id="ARBA00001974"/>
    </source>
</evidence>
<evidence type="ECO:0000256" key="8">
    <source>
        <dbReference type="ARBA" id="ARBA00049547"/>
    </source>
</evidence>
<dbReference type="InterPro" id="IPR023209">
    <property type="entry name" value="DAO"/>
</dbReference>
<gene>
    <name evidence="10" type="ORF">PQU92_14255</name>
</gene>
<keyword evidence="5" id="KW-0560">Oxidoreductase</keyword>
<comment type="catalytic activity">
    <reaction evidence="8">
        <text>a D-alpha-amino acid + O2 + H2O = a 2-oxocarboxylate + H2O2 + NH4(+)</text>
        <dbReference type="Rhea" id="RHEA:21816"/>
        <dbReference type="ChEBI" id="CHEBI:15377"/>
        <dbReference type="ChEBI" id="CHEBI:15379"/>
        <dbReference type="ChEBI" id="CHEBI:16240"/>
        <dbReference type="ChEBI" id="CHEBI:28938"/>
        <dbReference type="ChEBI" id="CHEBI:35179"/>
        <dbReference type="ChEBI" id="CHEBI:59871"/>
        <dbReference type="EC" id="1.4.3.3"/>
    </reaction>
    <physiologicalReaction direction="left-to-right" evidence="8">
        <dbReference type="Rhea" id="RHEA:21817"/>
    </physiologicalReaction>
</comment>
<dbReference type="Gene3D" id="3.30.9.10">
    <property type="entry name" value="D-Amino Acid Oxidase, subunit A, domain 2"/>
    <property type="match status" value="1"/>
</dbReference>
<comment type="caution">
    <text evidence="10">The sequence shown here is derived from an EMBL/GenBank/DDBJ whole genome shotgun (WGS) entry which is preliminary data.</text>
</comment>
<evidence type="ECO:0000256" key="3">
    <source>
        <dbReference type="ARBA" id="ARBA00022630"/>
    </source>
</evidence>
<dbReference type="EC" id="1.4.3.3" evidence="6"/>
<accession>A0ABT5HWJ4</accession>
<sequence length="349" mass="38496">MTETVAVIGAGVCGLSCALTLARQNYKVTVYDRSGFPGTGASASAAGMLTPMGEAGELPFRFVEAGRDAINVWQDWLQELAPEALIRNGSLYVVTDLQLHLLEAFKSSIAAQTDEWVQLTRSDLRALEPHLPDHFSTALFFPNDAHLVVDRALKALVDTLLKSGCQLIREEASPSQLLEAYNRVIDCRGWTEDSDPELYAVKGEAVRLLPSYEFRISRPVRFHAEEAPFYIVPQDGDTLILGATMREEENPIEGMARADGLRQLMSAGHLFGESLGTGLVVEIMSGVRPTYPHKLPKIKWGCENRLISANGMYRHGYLLSPVVAQSIATSLSTKCVYRPDIFAELQNHF</sequence>
<dbReference type="RefSeq" id="WP_272748919.1">
    <property type="nucleotide sequence ID" value="NZ_JAQQKX010000012.1"/>
</dbReference>
<evidence type="ECO:0000256" key="6">
    <source>
        <dbReference type="ARBA" id="ARBA00039101"/>
    </source>
</evidence>
<evidence type="ECO:0000256" key="7">
    <source>
        <dbReference type="ARBA" id="ARBA00039751"/>
    </source>
</evidence>
<comment type="similarity">
    <text evidence="2">Belongs to the DAMOX/DASOX family.</text>
</comment>
<evidence type="ECO:0000256" key="2">
    <source>
        <dbReference type="ARBA" id="ARBA00006730"/>
    </source>
</evidence>
<keyword evidence="3" id="KW-0285">Flavoprotein</keyword>
<dbReference type="PANTHER" id="PTHR11530:SF11">
    <property type="entry name" value="D-ASPARTATE OXIDASE"/>
    <property type="match status" value="1"/>
</dbReference>
<dbReference type="InterPro" id="IPR036188">
    <property type="entry name" value="FAD/NAD-bd_sf"/>
</dbReference>
<dbReference type="InterPro" id="IPR006076">
    <property type="entry name" value="FAD-dep_OxRdtase"/>
</dbReference>
<keyword evidence="4" id="KW-0274">FAD</keyword>
<dbReference type="SUPFAM" id="SSF51905">
    <property type="entry name" value="FAD/NAD(P)-binding domain"/>
    <property type="match status" value="1"/>
</dbReference>
<evidence type="ECO:0000259" key="9">
    <source>
        <dbReference type="Pfam" id="PF01266"/>
    </source>
</evidence>
<organism evidence="10 11">
    <name type="scientific">Asticcacaulis aquaticus</name>
    <dbReference type="NCBI Taxonomy" id="2984212"/>
    <lineage>
        <taxon>Bacteria</taxon>
        <taxon>Pseudomonadati</taxon>
        <taxon>Pseudomonadota</taxon>
        <taxon>Alphaproteobacteria</taxon>
        <taxon>Caulobacterales</taxon>
        <taxon>Caulobacteraceae</taxon>
        <taxon>Asticcacaulis</taxon>
    </lineage>
</organism>
<protein>
    <recommendedName>
        <fullName evidence="7">D-amino-acid oxidase</fullName>
        <ecNumber evidence="6">1.4.3.3</ecNumber>
    </recommendedName>
</protein>
<keyword evidence="11" id="KW-1185">Reference proteome</keyword>
<dbReference type="Pfam" id="PF01266">
    <property type="entry name" value="DAO"/>
    <property type="match status" value="1"/>
</dbReference>
<dbReference type="PANTHER" id="PTHR11530">
    <property type="entry name" value="D-AMINO ACID OXIDASE"/>
    <property type="match status" value="1"/>
</dbReference>
<evidence type="ECO:0000256" key="5">
    <source>
        <dbReference type="ARBA" id="ARBA00023002"/>
    </source>
</evidence>
<comment type="cofactor">
    <cofactor evidence="1">
        <name>FAD</name>
        <dbReference type="ChEBI" id="CHEBI:57692"/>
    </cofactor>
</comment>
<proteinExistence type="inferred from homology"/>
<reference evidence="10 11" key="1">
    <citation type="submission" date="2023-01" db="EMBL/GenBank/DDBJ databases">
        <title>Novel species of the genus Asticcacaulis isolated from rivers.</title>
        <authorList>
            <person name="Lu H."/>
        </authorList>
    </citation>
    <scope>NUCLEOTIDE SEQUENCE [LARGE SCALE GENOMIC DNA]</scope>
    <source>
        <strain evidence="10 11">BYS171W</strain>
    </source>
</reference>
<evidence type="ECO:0000313" key="10">
    <source>
        <dbReference type="EMBL" id="MDC7684445.1"/>
    </source>
</evidence>
<dbReference type="EMBL" id="JAQQKX010000012">
    <property type="protein sequence ID" value="MDC7684445.1"/>
    <property type="molecule type" value="Genomic_DNA"/>
</dbReference>
<evidence type="ECO:0000256" key="4">
    <source>
        <dbReference type="ARBA" id="ARBA00022827"/>
    </source>
</evidence>